<dbReference type="Proteomes" id="UP001278188">
    <property type="component" value="Unassembled WGS sequence"/>
</dbReference>
<evidence type="ECO:0000313" key="3">
    <source>
        <dbReference type="Proteomes" id="UP001278188"/>
    </source>
</evidence>
<evidence type="ECO:0000256" key="1">
    <source>
        <dbReference type="SAM" id="Coils"/>
    </source>
</evidence>
<dbReference type="EMBL" id="JASVDY010000001">
    <property type="protein sequence ID" value="MDV2467862.1"/>
    <property type="molecule type" value="Genomic_DNA"/>
</dbReference>
<protein>
    <submittedName>
        <fullName evidence="2">Uncharacterized protein</fullName>
    </submittedName>
</protein>
<name>A0ABU3WDE3_9GAMM</name>
<keyword evidence="3" id="KW-1185">Reference proteome</keyword>
<gene>
    <name evidence="2" type="ORF">QR674_02580</name>
</gene>
<keyword evidence="1" id="KW-0175">Coiled coil</keyword>
<feature type="coiled-coil region" evidence="1">
    <location>
        <begin position="66"/>
        <end position="128"/>
    </location>
</feature>
<proteinExistence type="predicted"/>
<reference evidence="2 3" key="1">
    <citation type="submission" date="2023-06" db="EMBL/GenBank/DDBJ databases">
        <title>Genomic Analysis of Acinetobacter Strains Recovered from South Australian Aquatic Samples provides Insights into the Circulation of Antibiotic Resistance determinants in the Environment.</title>
        <authorList>
            <person name="Tobin L."/>
            <person name="Jarocki V.M."/>
            <person name="Kenyon J."/>
            <person name="Drigo B."/>
            <person name="Donner E."/>
            <person name="Djordjevic S.P."/>
            <person name="Hamidian M."/>
        </authorList>
    </citation>
    <scope>NUCLEOTIDE SEQUENCE [LARGE SCALE GENOMIC DNA]</scope>
    <source>
        <strain evidence="2 3">SAAc652</strain>
    </source>
</reference>
<evidence type="ECO:0000313" key="2">
    <source>
        <dbReference type="EMBL" id="MDV2467862.1"/>
    </source>
</evidence>
<comment type="caution">
    <text evidence="2">The sequence shown here is derived from an EMBL/GenBank/DDBJ whole genome shotgun (WGS) entry which is preliminary data.</text>
</comment>
<dbReference type="RefSeq" id="WP_317081665.1">
    <property type="nucleotide sequence ID" value="NZ_JASVDY010000001.1"/>
</dbReference>
<organism evidence="2 3">
    <name type="scientific">Acinetobacter chinensis</name>
    <dbReference type="NCBI Taxonomy" id="2004650"/>
    <lineage>
        <taxon>Bacteria</taxon>
        <taxon>Pseudomonadati</taxon>
        <taxon>Pseudomonadota</taxon>
        <taxon>Gammaproteobacteria</taxon>
        <taxon>Moraxellales</taxon>
        <taxon>Moraxellaceae</taxon>
        <taxon>Acinetobacter</taxon>
    </lineage>
</organism>
<accession>A0ABU3WDE3</accession>
<sequence>MSSISIETYNAIINRGKIPKAPEPPPPVLAIWPEPLYIRGKWWMCVYRLMSDMTLKWDKSNPPELFNSLEEALKIAKQRNKKLLENISILPITLDHQETITIKVNKELQKKERLVNEEKLMLQEAQRRAKTKKKPEINELILPERSEKFRQTLYAQLSTMPYLKRVLVSEKNKQFILERSKENELKWSQPISAKKKAIEYTYKATIAEGFDLDPEAHWGKTKATIRDLLLPKANKLLQLASVQRLLAEAKLKGQFVLVSNGYVFWYEEDGNIGWTIKQTDSTLSDNKGNTVWLEGKIESKNHGRLIILPYKKSNGDFVNGHTKNGPHDGPAKPRHSSQYVSLPFHVLEDDLMIGLFGELPYE</sequence>